<accession>A0A4C1TJF4</accession>
<protein>
    <submittedName>
        <fullName evidence="2">Uncharacterized protein</fullName>
    </submittedName>
</protein>
<evidence type="ECO:0000313" key="3">
    <source>
        <dbReference type="Proteomes" id="UP000299102"/>
    </source>
</evidence>
<name>A0A4C1TJF4_EUMVA</name>
<sequence>MRFVEPGESLRVRWVGSAVAEVTRGAVKVKRRRVGAREDRHQAYENRGDHHDLRDLADKTFTSDARGSSLSSEIRSGGADSRVSGGLHAACCRQASMGEIRVRVIGSGTVDYN</sequence>
<reference evidence="2 3" key="1">
    <citation type="journal article" date="2019" name="Commun. Biol.">
        <title>The bagworm genome reveals a unique fibroin gene that provides high tensile strength.</title>
        <authorList>
            <person name="Kono N."/>
            <person name="Nakamura H."/>
            <person name="Ohtoshi R."/>
            <person name="Tomita M."/>
            <person name="Numata K."/>
            <person name="Arakawa K."/>
        </authorList>
    </citation>
    <scope>NUCLEOTIDE SEQUENCE [LARGE SCALE GENOMIC DNA]</scope>
</reference>
<evidence type="ECO:0000256" key="1">
    <source>
        <dbReference type="SAM" id="MobiDB-lite"/>
    </source>
</evidence>
<dbReference type="Proteomes" id="UP000299102">
    <property type="component" value="Unassembled WGS sequence"/>
</dbReference>
<dbReference type="AlphaFoldDB" id="A0A4C1TJF4"/>
<evidence type="ECO:0000313" key="2">
    <source>
        <dbReference type="EMBL" id="GBP14623.1"/>
    </source>
</evidence>
<dbReference type="EMBL" id="BGZK01000065">
    <property type="protein sequence ID" value="GBP14623.1"/>
    <property type="molecule type" value="Genomic_DNA"/>
</dbReference>
<proteinExistence type="predicted"/>
<keyword evidence="3" id="KW-1185">Reference proteome</keyword>
<organism evidence="2 3">
    <name type="scientific">Eumeta variegata</name>
    <name type="common">Bagworm moth</name>
    <name type="synonym">Eumeta japonica</name>
    <dbReference type="NCBI Taxonomy" id="151549"/>
    <lineage>
        <taxon>Eukaryota</taxon>
        <taxon>Metazoa</taxon>
        <taxon>Ecdysozoa</taxon>
        <taxon>Arthropoda</taxon>
        <taxon>Hexapoda</taxon>
        <taxon>Insecta</taxon>
        <taxon>Pterygota</taxon>
        <taxon>Neoptera</taxon>
        <taxon>Endopterygota</taxon>
        <taxon>Lepidoptera</taxon>
        <taxon>Glossata</taxon>
        <taxon>Ditrysia</taxon>
        <taxon>Tineoidea</taxon>
        <taxon>Psychidae</taxon>
        <taxon>Oiketicinae</taxon>
        <taxon>Eumeta</taxon>
    </lineage>
</organism>
<feature type="compositionally biased region" description="Polar residues" evidence="1">
    <location>
        <begin position="63"/>
        <end position="74"/>
    </location>
</feature>
<comment type="caution">
    <text evidence="2">The sequence shown here is derived from an EMBL/GenBank/DDBJ whole genome shotgun (WGS) entry which is preliminary data.</text>
</comment>
<gene>
    <name evidence="2" type="ORF">EVAR_93493_1</name>
</gene>
<feature type="region of interest" description="Disordered" evidence="1">
    <location>
        <begin position="63"/>
        <end position="84"/>
    </location>
</feature>